<feature type="compositionally biased region" description="Low complexity" evidence="1">
    <location>
        <begin position="63"/>
        <end position="72"/>
    </location>
</feature>
<evidence type="ECO:0008006" key="3">
    <source>
        <dbReference type="Google" id="ProtNLM"/>
    </source>
</evidence>
<reference evidence="2" key="1">
    <citation type="submission" date="2019-07" db="EMBL/GenBank/DDBJ databases">
        <authorList>
            <person name="Ashton P.M."/>
            <person name="Dallman T."/>
            <person name="Nair S."/>
            <person name="De Pinna E."/>
            <person name="Peters T."/>
            <person name="Grant K."/>
        </authorList>
    </citation>
    <scope>NUCLEOTIDE SEQUENCE</scope>
    <source>
        <strain evidence="2">646013</strain>
    </source>
</reference>
<feature type="region of interest" description="Disordered" evidence="1">
    <location>
        <begin position="1"/>
        <end position="26"/>
    </location>
</feature>
<accession>A0A5Y1WBF9</accession>
<organism evidence="2">
    <name type="scientific">Salmonella enterica subsp. salamae</name>
    <dbReference type="NCBI Taxonomy" id="59202"/>
    <lineage>
        <taxon>Bacteria</taxon>
        <taxon>Pseudomonadati</taxon>
        <taxon>Pseudomonadota</taxon>
        <taxon>Gammaproteobacteria</taxon>
        <taxon>Enterobacterales</taxon>
        <taxon>Enterobacteriaceae</taxon>
        <taxon>Salmonella</taxon>
    </lineage>
</organism>
<dbReference type="EMBL" id="AAIAJV010000001">
    <property type="protein sequence ID" value="ECC1604524.1"/>
    <property type="molecule type" value="Genomic_DNA"/>
</dbReference>
<comment type="caution">
    <text evidence="2">The sequence shown here is derived from an EMBL/GenBank/DDBJ whole genome shotgun (WGS) entry which is preliminary data.</text>
</comment>
<sequence>MKTLTVRAAEGLSVPMEDNPRRHIGADPVTVPDRAYYRRLLRAGDLLDATTETVVATEIATGTDAGATAAPAETKKKKRETRA</sequence>
<proteinExistence type="predicted"/>
<dbReference type="AlphaFoldDB" id="A0A5Y1WBF9"/>
<feature type="region of interest" description="Disordered" evidence="1">
    <location>
        <begin position="63"/>
        <end position="83"/>
    </location>
</feature>
<gene>
    <name evidence="2" type="ORF">FNI14_00725</name>
</gene>
<evidence type="ECO:0000256" key="1">
    <source>
        <dbReference type="SAM" id="MobiDB-lite"/>
    </source>
</evidence>
<name>A0A5Y1WBF9_SALER</name>
<protein>
    <recommendedName>
        <fullName evidence="3">DUF2635 domain-containing protein</fullName>
    </recommendedName>
</protein>
<evidence type="ECO:0000313" key="2">
    <source>
        <dbReference type="EMBL" id="ECC1604524.1"/>
    </source>
</evidence>